<feature type="transmembrane region" description="Helical" evidence="1">
    <location>
        <begin position="94"/>
        <end position="115"/>
    </location>
</feature>
<organism evidence="3 4">
    <name type="scientific">Armillaria borealis</name>
    <dbReference type="NCBI Taxonomy" id="47425"/>
    <lineage>
        <taxon>Eukaryota</taxon>
        <taxon>Fungi</taxon>
        <taxon>Dikarya</taxon>
        <taxon>Basidiomycota</taxon>
        <taxon>Agaricomycotina</taxon>
        <taxon>Agaricomycetes</taxon>
        <taxon>Agaricomycetidae</taxon>
        <taxon>Agaricales</taxon>
        <taxon>Marasmiineae</taxon>
        <taxon>Physalacriaceae</taxon>
        <taxon>Armillaria</taxon>
    </lineage>
</organism>
<keyword evidence="4" id="KW-1185">Reference proteome</keyword>
<dbReference type="EMBL" id="JAUEPT010000015">
    <property type="protein sequence ID" value="KAK0445954.1"/>
    <property type="molecule type" value="Genomic_DNA"/>
</dbReference>
<gene>
    <name evidence="3" type="ORF">EV421DRAFT_304469</name>
</gene>
<keyword evidence="1" id="KW-1133">Transmembrane helix</keyword>
<feature type="transmembrane region" description="Helical" evidence="1">
    <location>
        <begin position="127"/>
        <end position="148"/>
    </location>
</feature>
<feature type="transmembrane region" description="Helical" evidence="1">
    <location>
        <begin position="168"/>
        <end position="189"/>
    </location>
</feature>
<dbReference type="PANTHER" id="PTHR40465:SF1">
    <property type="entry name" value="DUF6534 DOMAIN-CONTAINING PROTEIN"/>
    <property type="match status" value="1"/>
</dbReference>
<evidence type="ECO:0000313" key="4">
    <source>
        <dbReference type="Proteomes" id="UP001175226"/>
    </source>
</evidence>
<name>A0AA39MTZ9_9AGAR</name>
<keyword evidence="1" id="KW-0812">Transmembrane</keyword>
<protein>
    <recommendedName>
        <fullName evidence="2">DUF6534 domain-containing protein</fullName>
    </recommendedName>
</protein>
<dbReference type="InterPro" id="IPR045339">
    <property type="entry name" value="DUF6534"/>
</dbReference>
<evidence type="ECO:0000313" key="3">
    <source>
        <dbReference type="EMBL" id="KAK0445954.1"/>
    </source>
</evidence>
<proteinExistence type="predicted"/>
<evidence type="ECO:0000259" key="2">
    <source>
        <dbReference type="Pfam" id="PF20152"/>
    </source>
</evidence>
<dbReference type="Proteomes" id="UP001175226">
    <property type="component" value="Unassembled WGS sequence"/>
</dbReference>
<sequence>MSSKSSTELPSVSETLGALYVGAIIAAVLYGVTNLQGVIYYRRYPNDWWVYRYSVGLLWALDTVHVALSTYAVCFFLIHFFGDLDGALEYNSRIMKWQLILNDVLPVYIQGLYALRLWQLGRNFHKVITYFIPLAVVASLGTAIYVVYDTYIASNIASDSSLKISIYIFFSTIAVTDLIIAIPMFYYLQKSRTIILVPSAATVLLRLMRLVLMSGLATSACSLLTPIFYIAWPQSLTFLAIHFVLSKLYINSLLAMLNSRSKHHSTNQATDDDVNSLPTVFRITPLSSEDDVSEGPREFCVRHLRACVQLRLSAFA</sequence>
<accession>A0AA39MTZ9</accession>
<comment type="caution">
    <text evidence="3">The sequence shown here is derived from an EMBL/GenBank/DDBJ whole genome shotgun (WGS) entry which is preliminary data.</text>
</comment>
<feature type="transmembrane region" description="Helical" evidence="1">
    <location>
        <begin position="53"/>
        <end position="82"/>
    </location>
</feature>
<feature type="transmembrane region" description="Helical" evidence="1">
    <location>
        <begin position="210"/>
        <end position="232"/>
    </location>
</feature>
<feature type="transmembrane region" description="Helical" evidence="1">
    <location>
        <begin position="238"/>
        <end position="257"/>
    </location>
</feature>
<feature type="transmembrane region" description="Helical" evidence="1">
    <location>
        <begin position="20"/>
        <end position="41"/>
    </location>
</feature>
<dbReference type="Pfam" id="PF20152">
    <property type="entry name" value="DUF6534"/>
    <property type="match status" value="1"/>
</dbReference>
<reference evidence="3" key="1">
    <citation type="submission" date="2023-06" db="EMBL/GenBank/DDBJ databases">
        <authorList>
            <consortium name="Lawrence Berkeley National Laboratory"/>
            <person name="Ahrendt S."/>
            <person name="Sahu N."/>
            <person name="Indic B."/>
            <person name="Wong-Bajracharya J."/>
            <person name="Merenyi Z."/>
            <person name="Ke H.-M."/>
            <person name="Monk M."/>
            <person name="Kocsube S."/>
            <person name="Drula E."/>
            <person name="Lipzen A."/>
            <person name="Balint B."/>
            <person name="Henrissat B."/>
            <person name="Andreopoulos B."/>
            <person name="Martin F.M."/>
            <person name="Harder C.B."/>
            <person name="Rigling D."/>
            <person name="Ford K.L."/>
            <person name="Foster G.D."/>
            <person name="Pangilinan J."/>
            <person name="Papanicolaou A."/>
            <person name="Barry K."/>
            <person name="LaButti K."/>
            <person name="Viragh M."/>
            <person name="Koriabine M."/>
            <person name="Yan M."/>
            <person name="Riley R."/>
            <person name="Champramary S."/>
            <person name="Plett K.L."/>
            <person name="Tsai I.J."/>
            <person name="Slot J."/>
            <person name="Sipos G."/>
            <person name="Plett J."/>
            <person name="Nagy L.G."/>
            <person name="Grigoriev I.V."/>
        </authorList>
    </citation>
    <scope>NUCLEOTIDE SEQUENCE</scope>
    <source>
        <strain evidence="3">FPL87.14</strain>
    </source>
</reference>
<keyword evidence="1" id="KW-0472">Membrane</keyword>
<evidence type="ECO:0000256" key="1">
    <source>
        <dbReference type="SAM" id="Phobius"/>
    </source>
</evidence>
<feature type="domain" description="DUF6534" evidence="2">
    <location>
        <begin position="174"/>
        <end position="261"/>
    </location>
</feature>
<dbReference type="AlphaFoldDB" id="A0AA39MTZ9"/>
<dbReference type="PANTHER" id="PTHR40465">
    <property type="entry name" value="CHROMOSOME 1, WHOLE GENOME SHOTGUN SEQUENCE"/>
    <property type="match status" value="1"/>
</dbReference>